<proteinExistence type="predicted"/>
<dbReference type="Proteomes" id="UP000472260">
    <property type="component" value="Unassembled WGS sequence"/>
</dbReference>
<dbReference type="AlphaFoldDB" id="A0A671KH57"/>
<evidence type="ECO:0000313" key="2">
    <source>
        <dbReference type="Proteomes" id="UP000472260"/>
    </source>
</evidence>
<reference evidence="1" key="1">
    <citation type="submission" date="2025-08" db="UniProtKB">
        <authorList>
            <consortium name="Ensembl"/>
        </authorList>
    </citation>
    <scope>IDENTIFICATION</scope>
</reference>
<name>A0A671KH57_9TELE</name>
<organism evidence="1 2">
    <name type="scientific">Sinocyclocheilus anshuiensis</name>
    <dbReference type="NCBI Taxonomy" id="1608454"/>
    <lineage>
        <taxon>Eukaryota</taxon>
        <taxon>Metazoa</taxon>
        <taxon>Chordata</taxon>
        <taxon>Craniata</taxon>
        <taxon>Vertebrata</taxon>
        <taxon>Euteleostomi</taxon>
        <taxon>Actinopterygii</taxon>
        <taxon>Neopterygii</taxon>
        <taxon>Teleostei</taxon>
        <taxon>Ostariophysi</taxon>
        <taxon>Cypriniformes</taxon>
        <taxon>Cyprinidae</taxon>
        <taxon>Cyprininae</taxon>
        <taxon>Sinocyclocheilus</taxon>
    </lineage>
</organism>
<accession>A0A671KH57</accession>
<reference evidence="1" key="2">
    <citation type="submission" date="2025-09" db="UniProtKB">
        <authorList>
            <consortium name="Ensembl"/>
        </authorList>
    </citation>
    <scope>IDENTIFICATION</scope>
</reference>
<dbReference type="Ensembl" id="ENSSANT00000005700.1">
    <property type="protein sequence ID" value="ENSSANP00000005301.1"/>
    <property type="gene ID" value="ENSSANG00000002884.1"/>
</dbReference>
<sequence length="56" mass="6458">TLRNYIQSIGICLQCLFDYETPVMLVIITKRVGALFRLIQLLIITYVAGRGRQVWS</sequence>
<dbReference type="Gene3D" id="1.10.287.940">
    <property type="entry name" value="atp-gated p2x4 ion channel"/>
    <property type="match status" value="1"/>
</dbReference>
<protein>
    <submittedName>
        <fullName evidence="1">Uncharacterized protein</fullName>
    </submittedName>
</protein>
<keyword evidence="2" id="KW-1185">Reference proteome</keyword>
<evidence type="ECO:0000313" key="1">
    <source>
        <dbReference type="Ensembl" id="ENSSANP00000005301.1"/>
    </source>
</evidence>